<reference evidence="1" key="1">
    <citation type="submission" date="2021-01" db="EMBL/GenBank/DDBJ databases">
        <authorList>
            <consortium name="Genoscope - CEA"/>
            <person name="William W."/>
        </authorList>
    </citation>
    <scope>NUCLEOTIDE SEQUENCE</scope>
</reference>
<name>A0A8S1YJT0_PAROT</name>
<dbReference type="OMA" id="MENDSYH"/>
<protein>
    <submittedName>
        <fullName evidence="1">Uncharacterized protein</fullName>
    </submittedName>
</protein>
<evidence type="ECO:0000313" key="2">
    <source>
        <dbReference type="Proteomes" id="UP000683925"/>
    </source>
</evidence>
<organism evidence="1 2">
    <name type="scientific">Paramecium octaurelia</name>
    <dbReference type="NCBI Taxonomy" id="43137"/>
    <lineage>
        <taxon>Eukaryota</taxon>
        <taxon>Sar</taxon>
        <taxon>Alveolata</taxon>
        <taxon>Ciliophora</taxon>
        <taxon>Intramacronucleata</taxon>
        <taxon>Oligohymenophorea</taxon>
        <taxon>Peniculida</taxon>
        <taxon>Parameciidae</taxon>
        <taxon>Paramecium</taxon>
    </lineage>
</organism>
<proteinExistence type="predicted"/>
<dbReference type="AlphaFoldDB" id="A0A8S1YJT0"/>
<dbReference type="EMBL" id="CAJJDP010000207">
    <property type="protein sequence ID" value="CAD8215086.1"/>
    <property type="molecule type" value="Genomic_DNA"/>
</dbReference>
<gene>
    <name evidence="1" type="ORF">POCTA_138.1.T2030012</name>
</gene>
<evidence type="ECO:0000313" key="1">
    <source>
        <dbReference type="EMBL" id="CAD8215086.1"/>
    </source>
</evidence>
<keyword evidence="2" id="KW-1185">Reference proteome</keyword>
<dbReference type="Proteomes" id="UP000683925">
    <property type="component" value="Unassembled WGS sequence"/>
</dbReference>
<sequence length="519" mass="61890">MFDFFFVLFKYLDRINSIHKQRTQQLNQRKNGGLKQYLDEQISIQSEHQFNNISTHFYLQSAFQTSQSAQYLSNIISQLNNYTSVELAQQEDQVNANEKLRYYTKIVGTKHCGEMDINEDGSLNIFCLSQFTLIQYNLNLSSRNTTFRSEFNFQDQIQNNCKFKQQRWNNNKYIIAFYQCPTWKVLILKINEIKTLADSSMKVRILKNMENDSYHQVYVTNDESNINQKVFQKEYRIHKVLIQPKCQIIIVVNSSNYINSNLTDSKMNIEIALNSLYLNHNIYFYSDFLFLQNQTELIVFLSAHITQKYRIRNTPQHFFQSDTLFCQFDQSKNALQFYRYQQFIQVFQKFLIIKINNKKNQKFENKFQTNIQSTIYKLEPQLLIKNNQFKLSNSDGNINVSIRTNNKFVDFCLFAPILLHIKGKIEMRSIRLPHYISFQNETQFYIYACNQKKILISINRVEFDVLESDSDYYIVQKTNKNNNFLKVTSLIDIHIYYVQSHLMKLLSELSKLLKEYLST</sequence>
<comment type="caution">
    <text evidence="1">The sequence shown here is derived from an EMBL/GenBank/DDBJ whole genome shotgun (WGS) entry which is preliminary data.</text>
</comment>
<accession>A0A8S1YJT0</accession>